<reference evidence="1" key="1">
    <citation type="submission" date="2022-12" db="EMBL/GenBank/DDBJ databases">
        <title>Draft genome assemblies for two species of Escallonia (Escalloniales).</title>
        <authorList>
            <person name="Chanderbali A."/>
            <person name="Dervinis C."/>
            <person name="Anghel I."/>
            <person name="Soltis D."/>
            <person name="Soltis P."/>
            <person name="Zapata F."/>
        </authorList>
    </citation>
    <scope>NUCLEOTIDE SEQUENCE</scope>
    <source>
        <strain evidence="1">UCBG92.1500</strain>
        <tissue evidence="1">Leaf</tissue>
    </source>
</reference>
<proteinExistence type="predicted"/>
<evidence type="ECO:0000313" key="1">
    <source>
        <dbReference type="EMBL" id="KAK2985150.1"/>
    </source>
</evidence>
<accession>A0AA88SA84</accession>
<keyword evidence="2" id="KW-1185">Reference proteome</keyword>
<comment type="caution">
    <text evidence="1">The sequence shown here is derived from an EMBL/GenBank/DDBJ whole genome shotgun (WGS) entry which is preliminary data.</text>
</comment>
<name>A0AA88SA84_9ASTE</name>
<gene>
    <name evidence="1" type="ORF">RJ640_002859</name>
</gene>
<organism evidence="1 2">
    <name type="scientific">Escallonia rubra</name>
    <dbReference type="NCBI Taxonomy" id="112253"/>
    <lineage>
        <taxon>Eukaryota</taxon>
        <taxon>Viridiplantae</taxon>
        <taxon>Streptophyta</taxon>
        <taxon>Embryophyta</taxon>
        <taxon>Tracheophyta</taxon>
        <taxon>Spermatophyta</taxon>
        <taxon>Magnoliopsida</taxon>
        <taxon>eudicotyledons</taxon>
        <taxon>Gunneridae</taxon>
        <taxon>Pentapetalae</taxon>
        <taxon>asterids</taxon>
        <taxon>campanulids</taxon>
        <taxon>Escalloniales</taxon>
        <taxon>Escalloniaceae</taxon>
        <taxon>Escallonia</taxon>
    </lineage>
</organism>
<evidence type="ECO:0000313" key="2">
    <source>
        <dbReference type="Proteomes" id="UP001187471"/>
    </source>
</evidence>
<dbReference type="EMBL" id="JAVXUO010001189">
    <property type="protein sequence ID" value="KAK2985150.1"/>
    <property type="molecule type" value="Genomic_DNA"/>
</dbReference>
<dbReference type="Proteomes" id="UP001187471">
    <property type="component" value="Unassembled WGS sequence"/>
</dbReference>
<protein>
    <submittedName>
        <fullName evidence="1">Uncharacterized protein</fullName>
    </submittedName>
</protein>
<sequence>MGHRHALGAPSVTSSQLQEASQLARVDNARQVGPAPLEEIRYFGVPAALLRLRLLLLGLPSGLVPPRLGRSRRYGGRLRPSWIPQLAEQVPLGEELVGQVPGQELVARSRLGWLRARRLRRGGSGEARLG</sequence>
<dbReference type="AlphaFoldDB" id="A0AA88SA84"/>